<dbReference type="Gene3D" id="1.10.10.10">
    <property type="entry name" value="Winged helix-like DNA-binding domain superfamily/Winged helix DNA-binding domain"/>
    <property type="match status" value="1"/>
</dbReference>
<organism evidence="1 2">
    <name type="scientific">Candidatus Roizmanbacteria bacterium GW2011_GWA2_37_7</name>
    <dbReference type="NCBI Taxonomy" id="1618481"/>
    <lineage>
        <taxon>Bacteria</taxon>
        <taxon>Candidatus Roizmaniibacteriota</taxon>
    </lineage>
</organism>
<sequence length="213" mass="24428">MALPEPLRLVVDIIQKKIEISPESDEVLAISLWDFRDKNGDLIPKGDLKQILRLLQERKFLQMIDMSCLGKPGRFSGEEIKIKIDRGKILTINNKVQANKTEGVFTWRKLKLDLLKGILQYKNNKPTEISPTQDEIKFLILLIESDQIVKYGEIADKLDLNCRASSDPQEIAKAVQYIRRNIVPILEKAGMTKSDIEDMILSKRNVGYKLIRP</sequence>
<evidence type="ECO:0000313" key="1">
    <source>
        <dbReference type="EMBL" id="KKQ37596.1"/>
    </source>
</evidence>
<dbReference type="STRING" id="1618481.US54_C0030G0003"/>
<comment type="caution">
    <text evidence="1">The sequence shown here is derived from an EMBL/GenBank/DDBJ whole genome shotgun (WGS) entry which is preliminary data.</text>
</comment>
<gene>
    <name evidence="1" type="ORF">US54_C0030G0003</name>
</gene>
<evidence type="ECO:0000313" key="2">
    <source>
        <dbReference type="Proteomes" id="UP000034471"/>
    </source>
</evidence>
<proteinExistence type="predicted"/>
<dbReference type="EMBL" id="LBTJ01000030">
    <property type="protein sequence ID" value="KKQ37596.1"/>
    <property type="molecule type" value="Genomic_DNA"/>
</dbReference>
<dbReference type="AlphaFoldDB" id="A0A0G0KAK6"/>
<accession>A0A0G0KAK6</accession>
<protein>
    <submittedName>
        <fullName evidence="1">Uncharacterized protein</fullName>
    </submittedName>
</protein>
<reference evidence="1 2" key="1">
    <citation type="journal article" date="2015" name="Nature">
        <title>rRNA introns, odd ribosomes, and small enigmatic genomes across a large radiation of phyla.</title>
        <authorList>
            <person name="Brown C.T."/>
            <person name="Hug L.A."/>
            <person name="Thomas B.C."/>
            <person name="Sharon I."/>
            <person name="Castelle C.J."/>
            <person name="Singh A."/>
            <person name="Wilkins M.J."/>
            <person name="Williams K.H."/>
            <person name="Banfield J.F."/>
        </authorList>
    </citation>
    <scope>NUCLEOTIDE SEQUENCE [LARGE SCALE GENOMIC DNA]</scope>
</reference>
<dbReference type="Proteomes" id="UP000034471">
    <property type="component" value="Unassembled WGS sequence"/>
</dbReference>
<name>A0A0G0KAK6_9BACT</name>
<dbReference type="InterPro" id="IPR036388">
    <property type="entry name" value="WH-like_DNA-bd_sf"/>
</dbReference>